<keyword evidence="10" id="KW-0626">Porin</keyword>
<keyword evidence="11 15" id="KW-0472">Membrane</keyword>
<dbReference type="Gene3D" id="3.10.560.10">
    <property type="entry name" value="Outer membrane lipoprotein wza domain like"/>
    <property type="match status" value="1"/>
</dbReference>
<evidence type="ECO:0000259" key="18">
    <source>
        <dbReference type="Pfam" id="PF22461"/>
    </source>
</evidence>
<evidence type="ECO:0000313" key="20">
    <source>
        <dbReference type="Proteomes" id="UP000199437"/>
    </source>
</evidence>
<feature type="domain" description="SLBB" evidence="18">
    <location>
        <begin position="162"/>
        <end position="240"/>
    </location>
</feature>
<dbReference type="RefSeq" id="WP_090259347.1">
    <property type="nucleotide sequence ID" value="NZ_FOIR01000002.1"/>
</dbReference>
<dbReference type="InterPro" id="IPR003715">
    <property type="entry name" value="Poly_export_N"/>
</dbReference>
<evidence type="ECO:0000256" key="12">
    <source>
        <dbReference type="ARBA" id="ARBA00023139"/>
    </source>
</evidence>
<feature type="domain" description="Polysaccharide export protein N-terminal" evidence="17">
    <location>
        <begin position="49"/>
        <end position="157"/>
    </location>
</feature>
<protein>
    <submittedName>
        <fullName evidence="19">Protein involved in gliding motility EpsA</fullName>
    </submittedName>
</protein>
<evidence type="ECO:0000256" key="14">
    <source>
        <dbReference type="ARBA" id="ARBA00023288"/>
    </source>
</evidence>
<dbReference type="OrthoDB" id="662756at2"/>
<dbReference type="Pfam" id="PF02563">
    <property type="entry name" value="Poly_export"/>
    <property type="match status" value="1"/>
</dbReference>
<keyword evidence="13" id="KW-0998">Cell outer membrane</keyword>
<dbReference type="Pfam" id="PF22461">
    <property type="entry name" value="SLBB_2"/>
    <property type="match status" value="1"/>
</dbReference>
<comment type="similarity">
    <text evidence="2">Belongs to the BexD/CtrA/VexA family.</text>
</comment>
<comment type="subcellular location">
    <subcellularLocation>
        <location evidence="1">Cell outer membrane</location>
        <topology evidence="1">Multi-pass membrane protein</topology>
    </subcellularLocation>
</comment>
<keyword evidence="15" id="KW-1133">Transmembrane helix</keyword>
<evidence type="ECO:0000256" key="7">
    <source>
        <dbReference type="ARBA" id="ARBA00022729"/>
    </source>
</evidence>
<evidence type="ECO:0000256" key="11">
    <source>
        <dbReference type="ARBA" id="ARBA00023136"/>
    </source>
</evidence>
<dbReference type="STRING" id="1267423.SAMN05216290_2971"/>
<evidence type="ECO:0000256" key="6">
    <source>
        <dbReference type="ARBA" id="ARBA00022692"/>
    </source>
</evidence>
<keyword evidence="9" id="KW-0406">Ion transport</keyword>
<sequence length="277" mass="30600">MIKLFKQLLLLVVIVAAASSCIPNEKVIYIQNKEDVAELGLDTLIELSRQDYRLQPNDILLINFYSREQTAVEKFYPLLLRTNALGSNMARGGGGGNGGQQNLYFTGYNVDKDGNVEINALGRIEAAGLTTEELKYKLEDLIREQEGVNDILVNVKLDGIRYTIFGEVNAPGPQTLQQYEANLIEAIATSGDLTLNANRAHVQIIRQYPDGVRIHEVDVTERKLLQSPLYFLQPNDIIYVPPLKIRELGTGESALQTFAAIVGVVSGTALIISIINN</sequence>
<gene>
    <name evidence="19" type="ORF">SAMN05216290_2971</name>
</gene>
<keyword evidence="3" id="KW-0813">Transport</keyword>
<dbReference type="PANTHER" id="PTHR33619">
    <property type="entry name" value="POLYSACCHARIDE EXPORT PROTEIN GFCE-RELATED"/>
    <property type="match status" value="1"/>
</dbReference>
<evidence type="ECO:0000256" key="16">
    <source>
        <dbReference type="SAM" id="SignalP"/>
    </source>
</evidence>
<dbReference type="GO" id="GO:0046930">
    <property type="term" value="C:pore complex"/>
    <property type="evidence" value="ECO:0007669"/>
    <property type="project" value="UniProtKB-KW"/>
</dbReference>
<evidence type="ECO:0000256" key="1">
    <source>
        <dbReference type="ARBA" id="ARBA00004571"/>
    </source>
</evidence>
<dbReference type="PANTHER" id="PTHR33619:SF3">
    <property type="entry name" value="POLYSACCHARIDE EXPORT PROTEIN GFCE-RELATED"/>
    <property type="match status" value="1"/>
</dbReference>
<dbReference type="Proteomes" id="UP000199437">
    <property type="component" value="Unassembled WGS sequence"/>
</dbReference>
<dbReference type="GO" id="GO:0006811">
    <property type="term" value="P:monoatomic ion transport"/>
    <property type="evidence" value="ECO:0007669"/>
    <property type="project" value="UniProtKB-KW"/>
</dbReference>
<evidence type="ECO:0000256" key="4">
    <source>
        <dbReference type="ARBA" id="ARBA00022452"/>
    </source>
</evidence>
<dbReference type="GO" id="GO:0015159">
    <property type="term" value="F:polysaccharide transmembrane transporter activity"/>
    <property type="evidence" value="ECO:0007669"/>
    <property type="project" value="InterPro"/>
</dbReference>
<dbReference type="GO" id="GO:0009279">
    <property type="term" value="C:cell outer membrane"/>
    <property type="evidence" value="ECO:0007669"/>
    <property type="project" value="UniProtKB-SubCell"/>
</dbReference>
<feature type="chain" id="PRO_5011560290" evidence="16">
    <location>
        <begin position="19"/>
        <end position="277"/>
    </location>
</feature>
<keyword evidence="12" id="KW-0564">Palmitate</keyword>
<feature type="transmembrane region" description="Helical" evidence="15">
    <location>
        <begin position="254"/>
        <end position="275"/>
    </location>
</feature>
<dbReference type="InterPro" id="IPR049712">
    <property type="entry name" value="Poly_export"/>
</dbReference>
<reference evidence="20" key="1">
    <citation type="submission" date="2016-10" db="EMBL/GenBank/DDBJ databases">
        <authorList>
            <person name="Varghese N."/>
            <person name="Submissions S."/>
        </authorList>
    </citation>
    <scope>NUCLEOTIDE SEQUENCE [LARGE SCALE GENOMIC DNA]</scope>
    <source>
        <strain evidence="20">CGMCC 1.12402</strain>
    </source>
</reference>
<keyword evidence="5" id="KW-0762">Sugar transport</keyword>
<evidence type="ECO:0000313" key="19">
    <source>
        <dbReference type="EMBL" id="SEW33228.1"/>
    </source>
</evidence>
<dbReference type="GO" id="GO:0015288">
    <property type="term" value="F:porin activity"/>
    <property type="evidence" value="ECO:0007669"/>
    <property type="project" value="UniProtKB-KW"/>
</dbReference>
<evidence type="ECO:0000256" key="3">
    <source>
        <dbReference type="ARBA" id="ARBA00022448"/>
    </source>
</evidence>
<dbReference type="EMBL" id="FOIR01000002">
    <property type="protein sequence ID" value="SEW33228.1"/>
    <property type="molecule type" value="Genomic_DNA"/>
</dbReference>
<feature type="signal peptide" evidence="16">
    <location>
        <begin position="1"/>
        <end position="18"/>
    </location>
</feature>
<evidence type="ECO:0000256" key="9">
    <source>
        <dbReference type="ARBA" id="ARBA00023065"/>
    </source>
</evidence>
<proteinExistence type="inferred from homology"/>
<evidence type="ECO:0000256" key="13">
    <source>
        <dbReference type="ARBA" id="ARBA00023237"/>
    </source>
</evidence>
<organism evidence="19 20">
    <name type="scientific">Roseivirga pacifica</name>
    <dbReference type="NCBI Taxonomy" id="1267423"/>
    <lineage>
        <taxon>Bacteria</taxon>
        <taxon>Pseudomonadati</taxon>
        <taxon>Bacteroidota</taxon>
        <taxon>Cytophagia</taxon>
        <taxon>Cytophagales</taxon>
        <taxon>Roseivirgaceae</taxon>
        <taxon>Roseivirga</taxon>
    </lineage>
</organism>
<evidence type="ECO:0000256" key="5">
    <source>
        <dbReference type="ARBA" id="ARBA00022597"/>
    </source>
</evidence>
<dbReference type="AlphaFoldDB" id="A0A1I0QZ46"/>
<evidence type="ECO:0000256" key="8">
    <source>
        <dbReference type="ARBA" id="ARBA00023047"/>
    </source>
</evidence>
<name>A0A1I0QZ46_9BACT</name>
<keyword evidence="7 16" id="KW-0732">Signal</keyword>
<keyword evidence="6 15" id="KW-0812">Transmembrane</keyword>
<accession>A0A1I0QZ46</accession>
<keyword evidence="20" id="KW-1185">Reference proteome</keyword>
<dbReference type="PROSITE" id="PS51257">
    <property type="entry name" value="PROKAR_LIPOPROTEIN"/>
    <property type="match status" value="1"/>
</dbReference>
<dbReference type="GeneID" id="99987654"/>
<evidence type="ECO:0000256" key="2">
    <source>
        <dbReference type="ARBA" id="ARBA00009450"/>
    </source>
</evidence>
<dbReference type="Gene3D" id="3.30.1950.10">
    <property type="entry name" value="wza like domain"/>
    <property type="match status" value="1"/>
</dbReference>
<evidence type="ECO:0000256" key="15">
    <source>
        <dbReference type="SAM" id="Phobius"/>
    </source>
</evidence>
<keyword evidence="14" id="KW-0449">Lipoprotein</keyword>
<evidence type="ECO:0000256" key="10">
    <source>
        <dbReference type="ARBA" id="ARBA00023114"/>
    </source>
</evidence>
<evidence type="ECO:0000259" key="17">
    <source>
        <dbReference type="Pfam" id="PF02563"/>
    </source>
</evidence>
<dbReference type="InterPro" id="IPR054765">
    <property type="entry name" value="SLBB_dom"/>
</dbReference>
<keyword evidence="8" id="KW-0625">Polysaccharide transport</keyword>
<keyword evidence="4" id="KW-1134">Transmembrane beta strand</keyword>